<reference evidence="2 3" key="1">
    <citation type="submission" date="2022-05" db="EMBL/GenBank/DDBJ databases">
        <authorList>
            <consortium name="Genoscope - CEA"/>
            <person name="William W."/>
        </authorList>
    </citation>
    <scope>NUCLEOTIDE SEQUENCE [LARGE SCALE GENOMIC DNA]</scope>
</reference>
<evidence type="ECO:0000313" key="3">
    <source>
        <dbReference type="Proteomes" id="UP001159428"/>
    </source>
</evidence>
<keyword evidence="3" id="KW-1185">Reference proteome</keyword>
<proteinExistence type="predicted"/>
<evidence type="ECO:0000313" key="2">
    <source>
        <dbReference type="EMBL" id="CAH3140610.1"/>
    </source>
</evidence>
<feature type="chain" id="PRO_5043784769" evidence="1">
    <location>
        <begin position="26"/>
        <end position="232"/>
    </location>
</feature>
<gene>
    <name evidence="2" type="ORF">PMEA_00019313</name>
</gene>
<name>A0AAU9X9A5_9CNID</name>
<comment type="caution">
    <text evidence="2">The sequence shown here is derived from an EMBL/GenBank/DDBJ whole genome shotgun (WGS) entry which is preliminary data.</text>
</comment>
<dbReference type="Proteomes" id="UP001159428">
    <property type="component" value="Unassembled WGS sequence"/>
</dbReference>
<dbReference type="AlphaFoldDB" id="A0AAU9X9A5"/>
<sequence length="232" mass="25866">MKAMLLLQRTWVLTASLATLHGCVADPKIGECNMTYFITGGFSCQRKMVSDLKHKPNANCSVEYQDQTSCLVDHLKSCLTGLFAGFVPAVTSLIKLLLYHCGDLKVDPALIDQFLLNQIQCKGSVFAQTVECWNDFRERFNRDKTDPKLCSDYAVAKECVTREAKTGCAIGQYVNRDLFNPFCTYNTDPPLNSSEPSIYIGSCTTQTFATSAYSCQRKMITNLAKKNSPTCR</sequence>
<organism evidence="2 3">
    <name type="scientific">Pocillopora meandrina</name>
    <dbReference type="NCBI Taxonomy" id="46732"/>
    <lineage>
        <taxon>Eukaryota</taxon>
        <taxon>Metazoa</taxon>
        <taxon>Cnidaria</taxon>
        <taxon>Anthozoa</taxon>
        <taxon>Hexacorallia</taxon>
        <taxon>Scleractinia</taxon>
        <taxon>Astrocoeniina</taxon>
        <taxon>Pocilloporidae</taxon>
        <taxon>Pocillopora</taxon>
    </lineage>
</organism>
<evidence type="ECO:0000256" key="1">
    <source>
        <dbReference type="SAM" id="SignalP"/>
    </source>
</evidence>
<feature type="signal peptide" evidence="1">
    <location>
        <begin position="1"/>
        <end position="25"/>
    </location>
</feature>
<protein>
    <submittedName>
        <fullName evidence="2">Uncharacterized protein</fullName>
    </submittedName>
</protein>
<accession>A0AAU9X9A5</accession>
<dbReference type="EMBL" id="CALNXJ010000034">
    <property type="protein sequence ID" value="CAH3140610.1"/>
    <property type="molecule type" value="Genomic_DNA"/>
</dbReference>
<keyword evidence="1" id="KW-0732">Signal</keyword>